<evidence type="ECO:0000313" key="1">
    <source>
        <dbReference type="EMBL" id="MBX64066.1"/>
    </source>
</evidence>
<dbReference type="AlphaFoldDB" id="A0A2P2QAP1"/>
<sequence>MLHIHNFICISYDIKITCHMSRIWFSNSVFLKGSRSVTPFLQINLNIRPQSSRQTPLLIVNICSRSTCIS</sequence>
<proteinExistence type="predicted"/>
<name>A0A2P2QAP1_RHIMU</name>
<accession>A0A2P2QAP1</accession>
<protein>
    <submittedName>
        <fullName evidence="1">Uncharacterized protein</fullName>
    </submittedName>
</protein>
<dbReference type="EMBL" id="GGEC01083582">
    <property type="protein sequence ID" value="MBX64066.1"/>
    <property type="molecule type" value="Transcribed_RNA"/>
</dbReference>
<organism evidence="1">
    <name type="scientific">Rhizophora mucronata</name>
    <name type="common">Asiatic mangrove</name>
    <dbReference type="NCBI Taxonomy" id="61149"/>
    <lineage>
        <taxon>Eukaryota</taxon>
        <taxon>Viridiplantae</taxon>
        <taxon>Streptophyta</taxon>
        <taxon>Embryophyta</taxon>
        <taxon>Tracheophyta</taxon>
        <taxon>Spermatophyta</taxon>
        <taxon>Magnoliopsida</taxon>
        <taxon>eudicotyledons</taxon>
        <taxon>Gunneridae</taxon>
        <taxon>Pentapetalae</taxon>
        <taxon>rosids</taxon>
        <taxon>fabids</taxon>
        <taxon>Malpighiales</taxon>
        <taxon>Rhizophoraceae</taxon>
        <taxon>Rhizophora</taxon>
    </lineage>
</organism>
<reference evidence="1" key="1">
    <citation type="submission" date="2018-02" db="EMBL/GenBank/DDBJ databases">
        <title>Rhizophora mucronata_Transcriptome.</title>
        <authorList>
            <person name="Meera S.P."/>
            <person name="Sreeshan A."/>
            <person name="Augustine A."/>
        </authorList>
    </citation>
    <scope>NUCLEOTIDE SEQUENCE</scope>
    <source>
        <tissue evidence="1">Leaf</tissue>
    </source>
</reference>